<organism evidence="2 3">
    <name type="scientific">Rubellimicrobium mesophilum DSM 19309</name>
    <dbReference type="NCBI Taxonomy" id="442562"/>
    <lineage>
        <taxon>Bacteria</taxon>
        <taxon>Pseudomonadati</taxon>
        <taxon>Pseudomonadota</taxon>
        <taxon>Alphaproteobacteria</taxon>
        <taxon>Rhodobacterales</taxon>
        <taxon>Roseobacteraceae</taxon>
        <taxon>Rubellimicrobium</taxon>
    </lineage>
</organism>
<accession>A0A017HSH8</accession>
<sequence>MHRRTLEHRPASSAGGRIGPEPSCATVGCSSCELAAGVIHGGRTEAPQTARSHGPERSLPPNHYIRDIAKLLDESLALTLPDSVLAAAVRSASARGLEPREAAIQICHDHSRRLCRHLIEQGDAATDLVEFAIASRIDECAGLAEEMDQDLLDLLPDLPYFVRQPCFSDEFREMVAHIATWHGVPEHRWSVSDVQASLGRRASA</sequence>
<dbReference type="AlphaFoldDB" id="A0A017HSH8"/>
<gene>
    <name evidence="2" type="ORF">Rumeso_01130</name>
</gene>
<keyword evidence="3" id="KW-1185">Reference proteome</keyword>
<proteinExistence type="predicted"/>
<evidence type="ECO:0000313" key="2">
    <source>
        <dbReference type="EMBL" id="EYD77290.1"/>
    </source>
</evidence>
<name>A0A017HSH8_9RHOB</name>
<evidence type="ECO:0000313" key="3">
    <source>
        <dbReference type="Proteomes" id="UP000019666"/>
    </source>
</evidence>
<feature type="region of interest" description="Disordered" evidence="1">
    <location>
        <begin position="1"/>
        <end position="20"/>
    </location>
</feature>
<comment type="caution">
    <text evidence="2">The sequence shown here is derived from an EMBL/GenBank/DDBJ whole genome shotgun (WGS) entry which is preliminary data.</text>
</comment>
<dbReference type="Proteomes" id="UP000019666">
    <property type="component" value="Unassembled WGS sequence"/>
</dbReference>
<protein>
    <submittedName>
        <fullName evidence="2">Uncharacterized protein</fullName>
    </submittedName>
</protein>
<dbReference type="EMBL" id="AOSK01000031">
    <property type="protein sequence ID" value="EYD77290.1"/>
    <property type="molecule type" value="Genomic_DNA"/>
</dbReference>
<evidence type="ECO:0000256" key="1">
    <source>
        <dbReference type="SAM" id="MobiDB-lite"/>
    </source>
</evidence>
<reference evidence="2 3" key="1">
    <citation type="submission" date="2013-02" db="EMBL/GenBank/DDBJ databases">
        <authorList>
            <person name="Fiebig A."/>
            <person name="Goeker M."/>
            <person name="Klenk H.-P.P."/>
        </authorList>
    </citation>
    <scope>NUCLEOTIDE SEQUENCE [LARGE SCALE GENOMIC DNA]</scope>
    <source>
        <strain evidence="2 3">DSM 19309</strain>
    </source>
</reference>
<dbReference type="HOGENOM" id="CLU_1342419_0_0_5"/>